<sequence>MNENYPIFKPNCEFDFWIVIPRRDQKTSHQIKKDHTIWGVKAPIIYFNYLYKNKPSMIIGFNSLIEKKIMEKALKENSISFLEIDKEYQSQISFSQETNELHSTKNDFTEDEDFAEKFDEKIVNNIIHRRSIPKKIITNSQLLQQKDAGHVLDLYSDKKIASLQNNQTRVRTTQTNVTIPCNYTLSTSNSPKLSKRKNEDTYSSNSYLADLRQPSLANNSLTSNQLKNNLSYCNSLTSSSISSAKAKVNIVKNVVHSEFIPQKDIYYFYVQRNTGSSSVCTNNKCSLTKNKVNNIVYRNFKFKNKQTSGKFEIFTFFGYPTLEEMQQTSRTITSKKVYYIHPEFKQKKNLKYLFFLEEKNIDRKMPEITKENLFGTFKAVEIQRYFHFPGKSQIYTFVGFSTYEILGQNIQKIYNYGISQLYEITEKDYFQNQSNNSKKISYLVIKETSTIKPSNQLQNNIFGFEDVVDLQRNYRVSKYSDERSTYIGFEKIERLESAYEKSLKRNFHIISVDIPIFEEKSYLYYLYINENTYGPVSHESDISKFGVNQIADLQRNHRYDATSYLFTFFGFTSIQKRTAAYNKLKKSGYTPNYLGYSNDYFVSKSTEYNQIYYLIIYEKVQPMIISDKLKTNIFGFENVVDLQRNYRENLESERRFTYIGFSNVISFEAAYETSINKGFDIRGVDIPIFQRLNFHYLYFIEKSYGPITHERNVKLFGVYGIADLQRNCRLNKTSKLCTFMGFQTKQQRQGASKKLADYTTFFID</sequence>
<dbReference type="AlphaFoldDB" id="A0A1J4JUH5"/>
<evidence type="ECO:0000313" key="2">
    <source>
        <dbReference type="Proteomes" id="UP000179807"/>
    </source>
</evidence>
<evidence type="ECO:0000313" key="1">
    <source>
        <dbReference type="EMBL" id="OHT01172.1"/>
    </source>
</evidence>
<keyword evidence="2" id="KW-1185">Reference proteome</keyword>
<dbReference type="VEuPathDB" id="TrichDB:TRFO_32109"/>
<reference evidence="1" key="1">
    <citation type="submission" date="2016-10" db="EMBL/GenBank/DDBJ databases">
        <authorList>
            <person name="Benchimol M."/>
            <person name="Almeida L.G."/>
            <person name="Vasconcelos A.T."/>
            <person name="Perreira-Neves A."/>
            <person name="Rosa I.A."/>
            <person name="Tasca T."/>
            <person name="Bogo M.R."/>
            <person name="de Souza W."/>
        </authorList>
    </citation>
    <scope>NUCLEOTIDE SEQUENCE [LARGE SCALE GENOMIC DNA]</scope>
    <source>
        <strain evidence="1">K</strain>
    </source>
</reference>
<proteinExistence type="predicted"/>
<dbReference type="GeneID" id="94843021"/>
<accession>A0A1J4JUH5</accession>
<protein>
    <submittedName>
        <fullName evidence="1">Uncharacterized protein</fullName>
    </submittedName>
</protein>
<dbReference type="RefSeq" id="XP_068354308.1">
    <property type="nucleotide sequence ID" value="XM_068508317.1"/>
</dbReference>
<dbReference type="Proteomes" id="UP000179807">
    <property type="component" value="Unassembled WGS sequence"/>
</dbReference>
<comment type="caution">
    <text evidence="1">The sequence shown here is derived from an EMBL/GenBank/DDBJ whole genome shotgun (WGS) entry which is preliminary data.</text>
</comment>
<organism evidence="1 2">
    <name type="scientific">Tritrichomonas foetus</name>
    <dbReference type="NCBI Taxonomy" id="1144522"/>
    <lineage>
        <taxon>Eukaryota</taxon>
        <taxon>Metamonada</taxon>
        <taxon>Parabasalia</taxon>
        <taxon>Tritrichomonadida</taxon>
        <taxon>Tritrichomonadidae</taxon>
        <taxon>Tritrichomonas</taxon>
    </lineage>
</organism>
<dbReference type="EMBL" id="MLAK01000925">
    <property type="protein sequence ID" value="OHT01172.1"/>
    <property type="molecule type" value="Genomic_DNA"/>
</dbReference>
<gene>
    <name evidence="1" type="ORF">TRFO_32109</name>
</gene>
<name>A0A1J4JUH5_9EUKA</name>